<feature type="coiled-coil region" evidence="8">
    <location>
        <begin position="307"/>
        <end position="335"/>
    </location>
</feature>
<feature type="coiled-coil region" evidence="8">
    <location>
        <begin position="2047"/>
        <end position="2092"/>
    </location>
</feature>
<dbReference type="Proteomes" id="UP001066276">
    <property type="component" value="Chromosome 9"/>
</dbReference>
<dbReference type="PANTHER" id="PTHR22796">
    <property type="entry name" value="URG4-RELATED"/>
    <property type="match status" value="1"/>
</dbReference>
<keyword evidence="7" id="KW-0539">Nucleus</keyword>
<dbReference type="Gene3D" id="3.40.50.300">
    <property type="entry name" value="P-loop containing nucleotide triphosphate hydrolases"/>
    <property type="match status" value="1"/>
</dbReference>
<dbReference type="InterPro" id="IPR027417">
    <property type="entry name" value="P-loop_NTPase"/>
</dbReference>
<dbReference type="SUPFAM" id="SSF52540">
    <property type="entry name" value="P-loop containing nucleoside triphosphate hydrolases"/>
    <property type="match status" value="1"/>
</dbReference>
<dbReference type="InterPro" id="IPR030383">
    <property type="entry name" value="G_VLIG_dom"/>
</dbReference>
<dbReference type="Pfam" id="PF25496">
    <property type="entry name" value="URGCP"/>
    <property type="match status" value="1"/>
</dbReference>
<evidence type="ECO:0000256" key="1">
    <source>
        <dbReference type="ARBA" id="ARBA00004123"/>
    </source>
</evidence>
<dbReference type="InterPro" id="IPR057365">
    <property type="entry name" value="URGCP"/>
</dbReference>
<evidence type="ECO:0000256" key="6">
    <source>
        <dbReference type="ARBA" id="ARBA00023134"/>
    </source>
</evidence>
<keyword evidence="4" id="KW-0963">Cytoplasm</keyword>
<comment type="subcellular location">
    <subcellularLocation>
        <location evidence="2">Cytoplasm</location>
    </subcellularLocation>
    <subcellularLocation>
        <location evidence="1">Nucleus</location>
    </subcellularLocation>
</comment>
<evidence type="ECO:0000313" key="12">
    <source>
        <dbReference type="Proteomes" id="UP001066276"/>
    </source>
</evidence>
<reference evidence="11" key="1">
    <citation type="journal article" date="2022" name="bioRxiv">
        <title>Sequencing and chromosome-scale assembly of the giantPleurodeles waltlgenome.</title>
        <authorList>
            <person name="Brown T."/>
            <person name="Elewa A."/>
            <person name="Iarovenko S."/>
            <person name="Subramanian E."/>
            <person name="Araus A.J."/>
            <person name="Petzold A."/>
            <person name="Susuki M."/>
            <person name="Suzuki K.-i.T."/>
            <person name="Hayashi T."/>
            <person name="Toyoda A."/>
            <person name="Oliveira C."/>
            <person name="Osipova E."/>
            <person name="Leigh N.D."/>
            <person name="Simon A."/>
            <person name="Yun M.H."/>
        </authorList>
    </citation>
    <scope>NUCLEOTIDE SEQUENCE</scope>
    <source>
        <strain evidence="11">20211129_DDA</strain>
        <tissue evidence="11">Liver</tissue>
    </source>
</reference>
<dbReference type="Pfam" id="PF25683">
    <property type="entry name" value="URGCP_GTPase"/>
    <property type="match status" value="1"/>
</dbReference>
<evidence type="ECO:0000313" key="11">
    <source>
        <dbReference type="EMBL" id="KAJ1105425.1"/>
    </source>
</evidence>
<dbReference type="PANTHER" id="PTHR22796:SF6">
    <property type="entry name" value="INTERFERON-INDUCED VERY LARGE GTPASE 1-RELATED"/>
    <property type="match status" value="1"/>
</dbReference>
<keyword evidence="12" id="KW-1185">Reference proteome</keyword>
<keyword evidence="6" id="KW-0342">GTP-binding</keyword>
<keyword evidence="8" id="KW-0175">Coiled coil</keyword>
<comment type="similarity">
    <text evidence="3">Belongs to the TRAFAC class dynamin-like GTPase superfamily. Very large inducible GTPase (VLIG) family.</text>
</comment>
<dbReference type="Pfam" id="PF25974">
    <property type="entry name" value="URGCP_9th"/>
    <property type="match status" value="1"/>
</dbReference>
<evidence type="ECO:0000256" key="2">
    <source>
        <dbReference type="ARBA" id="ARBA00004496"/>
    </source>
</evidence>
<sequence>MDRYMITRFLEIQSTYVMAMHYQRIICCNGPILKDTQRTNLFSAFKSNTTQKALSPLPPKEFMSRTPVLALDGAPPELPASKKEKEGPDDKPIATINKHIEDKPVGDLLRNINLKLFSETSVRFVIWAKGHHAKILRKNKQVLIPGRRDTTLRFSERTNRPRALPLPEMSQDSDEQQEGSQTPSPTGRCFQMQEPRLQQTTSPRRMPTYEGAQAYEAEIMSDDNDHTGKQGMEDSGRQQLEKILSDEGLDVQYWLPKLKELLGVTSAHAMKHLSQEDYLKLEPHVKQPWQQRAFRKILKIPDNKVTLKKLQDERLELMKKNQEQAKLALKDLKEMQTLGKSQDDEGIKKKLEDLRKAMSIPENSWPSSSQPLIEIIESLHKEVQLTESSLLVRENLDDEEVLKWASGGRILQGIYKTNKLEDVLKKRDHLISAPENFSLFGPEHGPVFQKKEFSSYSSEKLFTKVMESRGFTVNCKAKAGFMGFSFEGTSDCSIISESQQTKKSLAEHNFICTTKYNYIPLASCFFQNHQIRLSTAALSELTEIEKILGLTTEQDKVQVLNTRFGNFFTKFGSHADTGPFHLGGIYWWKASSEGFKTEDMEEVKRIATQTLDTYVGASYCGFGLSAGVSVGVSSSYSKSSFNSKSTESIEKNIQLSVTKTGGPVEADSLVQWKSGLMASNKTWSVIDTGFNLVPVWDIILQCHRNDFKDVYQIGTCLAEAYKAITKQDVHLLFGEGIISAAEEAQAFLQDLESWEVTCAVEQLKKIICFKQELNEKNKDYTTWIRMCLSNKALPDFLAKVVKTYENVPTTESAYIKAQMHCLLNSDVYSCEIAPVYSPIIKWMYLSEEEQKQISISHFYEFIDVLEREKRSIEEAKFNFSSHQSEAVHDAQIKATFTISSSLYSIFKVLRASEQPDIEFLLLSYVVPLGYSLESGYFQHLLGCSEIDFMINNMQDAHKTFLCLKKNSASRAQAFLLLTSLTLRIDFKDVSVRQKKECFDFMIGQIKGFLSQDVSDVVDKYIECNDFKSLEEDLLNIRLGHCKSKSGMMHKESLIKELNEISLRANQVDISVSETEDHYPTVANTCAAIQTNYFSDLIRNLGLERYYPQKMTPEHVHVIDHFTLQISENQPSTDNELPFYFLQKLMIMDYRARDLTSKSEDIAGQGYVTISEEIHPPSEPLNIMGRIFGVSGEIHKKTIANRSLVHPMDVQMAIYHCADDFLRQWISTKLSVCQFALPLLVPNPCTSAIEFPLWSFRQVSKNWQQTKKWEMGKENTYIEKSISGVSTPIVSFFRIGKSAHSKSQLMNSLLNKHNCNIFFHRNCLGGNKNSVLMAGLAEIFWYCPSGNKDDRFDQCIAFTNLHGDAIQYMKQAVFLENISSLNVVFMSYYDKEAQENQFLNNLLTSPKPSICLCNDIENNHPVVSGNKVMVGLRNRNEAELVGELKTFIIKLLATSTHTCKLEDCASVARKHGFHVDEDRKECREGKALARTLMSHIGDTPVTDVKEMFLPLQGSLWHKWCEKDKELTRLRNKGNRSIEQHRSDIESEKKAIRRTQVLKAQPINRLMEALIQTLQTSSAKTKRFFLHWLKVFLDDLFCDQLTDLRQQYLELKSKKDTEKNKDHDLNNEVEDCLETLSKKINASMFGLEHLLREVGQIYEALDAGMDMLPQIAADLMANGFPVELMDGDASYVPLKWIVAVLDELIKNIGDKKLVVLSVLGVQSSGKSTLLNTMFGLQFAVSAGRCTRGAFMQLVKIDEKLGKDYGFDYILVVDTEGLQSIERENKSALNFDNELATFVIGLGNMTLINVYGENASQIQDILQIVVQAFLRMKQVKLSPRCLFVHQNVGHLSAQDKNMKARECLQKKLDEMAKTAAQQELCEVIRFSDVIKFDANEHIHYFSHLWEGNPPMAPLNPNYSQNVQDLRNQILMIAKKESKSKLLSISQLKNRIEDLWRALLNENFVFSFKNTLEISAYNKLEKKLNAWTWQLRSHMLNLQIKYNNRIKNGSINHIEKKHLEEEFQEPHGGIFKDLEVYFNEGTDCEILVQWRASVEKQLQVLKQELIDELKNKSEELIRYKNSQSKLELKKSEYEENLFKKSKHLALRLKNKALDEEQLKDNFKCLWIQWVTELSSSVPHTEDPNIMVDVENVLISHFHEVPNLVDRFKDISKRKAFSLDVSKHIQIHKYLYLIPKSFTENDKSYINQITGRIVQSTHEYIETKRKQKMAYNRSYIHEIVNEIKKVSSASQGPNFKFTAEYQIDLSLYLCNIASIEFIKIHKEFQKSNDPVAYLESKREGFFNYFKISCQGTTSITTFADCLCNKLKEAVQQAIYDSVPLKIADSMRSDYPAFNENKAQFEKHILISLAEKEDFEQYRQYIHFPEDYYKTFIKARVEEHWLNAKKSRLKTILNITLDFFQNLIVLAIGETTQVVKDKHGNAALWLDELCRKLGDNLNISRGDLKVIEHQEITNLEFLKEALSKTWKSRVECLRMSFAEISLGSFDVKPHLILAKQLCGCMEQCPFCKAICTNTISGHDGDHCVHFHRPQAVSGIQWYETDHLVTDICSSLVASDCMCILSESNQFPYKNYKQAGPPYSNWSIKHDNSSQAYWKWFVCHFQSTLERDYLGRFEGKGVIPQAWTEITKDSAISELKQL</sequence>
<protein>
    <recommendedName>
        <fullName evidence="10">VLIG-type G domain-containing protein</fullName>
    </recommendedName>
</protein>
<feature type="domain" description="VLIG-type G" evidence="10">
    <location>
        <begin position="1708"/>
        <end position="1949"/>
    </location>
</feature>
<evidence type="ECO:0000256" key="7">
    <source>
        <dbReference type="ARBA" id="ARBA00023242"/>
    </source>
</evidence>
<evidence type="ECO:0000256" key="5">
    <source>
        <dbReference type="ARBA" id="ARBA00022741"/>
    </source>
</evidence>
<dbReference type="PROSITE" id="PS51717">
    <property type="entry name" value="G_VLIG"/>
    <property type="match status" value="1"/>
</dbReference>
<accession>A0AAV7MYH8</accession>
<dbReference type="EMBL" id="JANPWB010000013">
    <property type="protein sequence ID" value="KAJ1105425.1"/>
    <property type="molecule type" value="Genomic_DNA"/>
</dbReference>
<dbReference type="GO" id="GO:0005737">
    <property type="term" value="C:cytoplasm"/>
    <property type="evidence" value="ECO:0007669"/>
    <property type="project" value="UniProtKB-SubCell"/>
</dbReference>
<gene>
    <name evidence="11" type="ORF">NDU88_002831</name>
</gene>
<keyword evidence="5" id="KW-0547">Nucleotide-binding</keyword>
<name>A0AAV7MYH8_PLEWA</name>
<proteinExistence type="inferred from homology"/>
<organism evidence="11 12">
    <name type="scientific">Pleurodeles waltl</name>
    <name type="common">Iberian ribbed newt</name>
    <dbReference type="NCBI Taxonomy" id="8319"/>
    <lineage>
        <taxon>Eukaryota</taxon>
        <taxon>Metazoa</taxon>
        <taxon>Chordata</taxon>
        <taxon>Craniata</taxon>
        <taxon>Vertebrata</taxon>
        <taxon>Euteleostomi</taxon>
        <taxon>Amphibia</taxon>
        <taxon>Batrachia</taxon>
        <taxon>Caudata</taxon>
        <taxon>Salamandroidea</taxon>
        <taxon>Salamandridae</taxon>
        <taxon>Pleurodelinae</taxon>
        <taxon>Pleurodeles</taxon>
    </lineage>
</organism>
<dbReference type="GO" id="GO:0005525">
    <property type="term" value="F:GTP binding"/>
    <property type="evidence" value="ECO:0007669"/>
    <property type="project" value="UniProtKB-KW"/>
</dbReference>
<feature type="region of interest" description="Disordered" evidence="9">
    <location>
        <begin position="147"/>
        <end position="207"/>
    </location>
</feature>
<evidence type="ECO:0000256" key="3">
    <source>
        <dbReference type="ARBA" id="ARBA00006828"/>
    </source>
</evidence>
<evidence type="ECO:0000259" key="10">
    <source>
        <dbReference type="PROSITE" id="PS51717"/>
    </source>
</evidence>
<feature type="compositionally biased region" description="Basic and acidic residues" evidence="9">
    <location>
        <begin position="147"/>
        <end position="159"/>
    </location>
</feature>
<evidence type="ECO:0000256" key="8">
    <source>
        <dbReference type="SAM" id="Coils"/>
    </source>
</evidence>
<evidence type="ECO:0000256" key="4">
    <source>
        <dbReference type="ARBA" id="ARBA00022490"/>
    </source>
</evidence>
<comment type="caution">
    <text evidence="11">The sequence shown here is derived from an EMBL/GenBank/DDBJ whole genome shotgun (WGS) entry which is preliminary data.</text>
</comment>
<dbReference type="GO" id="GO:0005634">
    <property type="term" value="C:nucleus"/>
    <property type="evidence" value="ECO:0007669"/>
    <property type="project" value="UniProtKB-SubCell"/>
</dbReference>
<dbReference type="InterPro" id="IPR058641">
    <property type="entry name" value="GVIN1_dom"/>
</dbReference>
<evidence type="ECO:0000256" key="9">
    <source>
        <dbReference type="SAM" id="MobiDB-lite"/>
    </source>
</evidence>